<dbReference type="Proteomes" id="UP000665181">
    <property type="component" value="Unassembled WGS sequence"/>
</dbReference>
<comment type="caution">
    <text evidence="1">The sequence shown here is derived from an EMBL/GenBank/DDBJ whole genome shotgun (WGS) entry which is preliminary data.</text>
</comment>
<protein>
    <submittedName>
        <fullName evidence="1">Uncharacterized protein</fullName>
    </submittedName>
</protein>
<proteinExistence type="predicted"/>
<dbReference type="AlphaFoldDB" id="A0A8I1WBJ4"/>
<organism evidence="1 2">
    <name type="scientific">Bacillus subtilis</name>
    <dbReference type="NCBI Taxonomy" id="1423"/>
    <lineage>
        <taxon>Bacteria</taxon>
        <taxon>Bacillati</taxon>
        <taxon>Bacillota</taxon>
        <taxon>Bacilli</taxon>
        <taxon>Bacillales</taxon>
        <taxon>Bacillaceae</taxon>
        <taxon>Bacillus</taxon>
    </lineage>
</organism>
<evidence type="ECO:0000313" key="1">
    <source>
        <dbReference type="EMBL" id="MBO3792774.1"/>
    </source>
</evidence>
<name>A0A8I1WBJ4_BACIU</name>
<reference evidence="1" key="1">
    <citation type="submission" date="2021-03" db="EMBL/GenBank/DDBJ databases">
        <title>Isolation of Bacillus subtilis from fermented food sample.</title>
        <authorList>
            <person name="Lakshmanan V."/>
            <person name="Athira K."/>
            <person name="Rajagopal K."/>
        </authorList>
    </citation>
    <scope>NUCLEOTIDE SEQUENCE</scope>
    <source>
        <strain evidence="1">S1</strain>
    </source>
</reference>
<accession>A0A8I1WBJ4</accession>
<dbReference type="RefSeq" id="WP_163189993.1">
    <property type="nucleotide sequence ID" value="NZ_JAGFPW010000001.1"/>
</dbReference>
<evidence type="ECO:0000313" key="2">
    <source>
        <dbReference type="Proteomes" id="UP000665181"/>
    </source>
</evidence>
<sequence length="131" mass="15011">MQINRHTVGTNVASLGTITNEERFEDIANHFHHFIGKKFEEDNHFIKTHDDGELSKLFDIHTSINVPSFIQMKGKNKKDIMDKIELIQEMGVKHVHIMLELHGGQTVIPMVTNNTFELDPDTSIEEADTDE</sequence>
<dbReference type="EMBL" id="JAGFPW010000001">
    <property type="protein sequence ID" value="MBO3792774.1"/>
    <property type="molecule type" value="Genomic_DNA"/>
</dbReference>
<gene>
    <name evidence="1" type="ORF">J5227_00245</name>
</gene>